<evidence type="ECO:0000259" key="2">
    <source>
        <dbReference type="Pfam" id="PF13191"/>
    </source>
</evidence>
<dbReference type="Proteomes" id="UP000682416">
    <property type="component" value="Chromosome"/>
</dbReference>
<proteinExistence type="predicted"/>
<keyword evidence="4" id="KW-1185">Reference proteome</keyword>
<dbReference type="KEGG" id="nec:KGD82_27415"/>
<feature type="compositionally biased region" description="Pro residues" evidence="1">
    <location>
        <begin position="103"/>
        <end position="121"/>
    </location>
</feature>
<dbReference type="Pfam" id="PF13191">
    <property type="entry name" value="AAA_16"/>
    <property type="match status" value="1"/>
</dbReference>
<feature type="region of interest" description="Disordered" evidence="1">
    <location>
        <begin position="92"/>
        <end position="121"/>
    </location>
</feature>
<dbReference type="GO" id="GO:0005524">
    <property type="term" value="F:ATP binding"/>
    <property type="evidence" value="ECO:0007669"/>
    <property type="project" value="UniProtKB-KW"/>
</dbReference>
<organism evidence="3 4">
    <name type="scientific">Nocardiopsis eucommiae</name>
    <dbReference type="NCBI Taxonomy" id="2831970"/>
    <lineage>
        <taxon>Bacteria</taxon>
        <taxon>Bacillati</taxon>
        <taxon>Actinomycetota</taxon>
        <taxon>Actinomycetes</taxon>
        <taxon>Streptosporangiales</taxon>
        <taxon>Nocardiopsidaceae</taxon>
        <taxon>Nocardiopsis</taxon>
    </lineage>
</organism>
<dbReference type="InterPro" id="IPR027417">
    <property type="entry name" value="P-loop_NTPase"/>
</dbReference>
<accession>A0A975L964</accession>
<evidence type="ECO:0000313" key="3">
    <source>
        <dbReference type="EMBL" id="QVJ01589.1"/>
    </source>
</evidence>
<dbReference type="Gene3D" id="3.40.50.300">
    <property type="entry name" value="P-loop containing nucleotide triphosphate hydrolases"/>
    <property type="match status" value="1"/>
</dbReference>
<keyword evidence="3" id="KW-0067">ATP-binding</keyword>
<dbReference type="AlphaFoldDB" id="A0A975L964"/>
<name>A0A975L964_9ACTN</name>
<dbReference type="EMBL" id="CP074402">
    <property type="protein sequence ID" value="QVJ01589.1"/>
    <property type="molecule type" value="Genomic_DNA"/>
</dbReference>
<dbReference type="SUPFAM" id="SSF52540">
    <property type="entry name" value="P-loop containing nucleoside triphosphate hydrolases"/>
    <property type="match status" value="1"/>
</dbReference>
<dbReference type="InterPro" id="IPR041664">
    <property type="entry name" value="AAA_16"/>
</dbReference>
<sequence length="121" mass="12845">MNPLTRTTPLRGRDHELRTVRDLLDAARSGHGGGLLVTGPSGAGRTSLVERAVDESHGLTVLRARAAPGEGRLPLAGLHQLLRPALHRLPACGPSSARRSPAPWTPVIPARPSPWPTRPSD</sequence>
<feature type="domain" description="Orc1-like AAA ATPase" evidence="2">
    <location>
        <begin position="10"/>
        <end position="104"/>
    </location>
</feature>
<gene>
    <name evidence="3" type="ORF">KGD82_27415</name>
</gene>
<reference evidence="3" key="1">
    <citation type="submission" date="2021-05" db="EMBL/GenBank/DDBJ databases">
        <authorList>
            <person name="Kaiqin L."/>
            <person name="Jian G."/>
        </authorList>
    </citation>
    <scope>NUCLEOTIDE SEQUENCE</scope>
    <source>
        <strain evidence="3">HDS5</strain>
    </source>
</reference>
<protein>
    <submittedName>
        <fullName evidence="3">ATP-binding protein</fullName>
    </submittedName>
</protein>
<keyword evidence="3" id="KW-0547">Nucleotide-binding</keyword>
<evidence type="ECO:0000313" key="4">
    <source>
        <dbReference type="Proteomes" id="UP000682416"/>
    </source>
</evidence>
<evidence type="ECO:0000256" key="1">
    <source>
        <dbReference type="SAM" id="MobiDB-lite"/>
    </source>
</evidence>